<evidence type="ECO:0000256" key="4">
    <source>
        <dbReference type="ARBA" id="ARBA00013508"/>
    </source>
</evidence>
<reference evidence="11" key="1">
    <citation type="submission" date="2024-04" db="EMBL/GenBank/DDBJ databases">
        <authorList>
            <consortium name="Molecular Ecology Group"/>
        </authorList>
    </citation>
    <scope>NUCLEOTIDE SEQUENCE</scope>
</reference>
<evidence type="ECO:0000256" key="9">
    <source>
        <dbReference type="ARBA" id="ARBA00045771"/>
    </source>
</evidence>
<comment type="subcellular location">
    <subcellularLocation>
        <location evidence="1">Cytoplasm</location>
        <location evidence="1">Cytoskeleton</location>
        <location evidence="1">Microtubule organizing center</location>
        <location evidence="1">Centrosome</location>
        <location evidence="1">Centriole</location>
    </subcellularLocation>
    <subcellularLocation>
        <location evidence="2">Nucleus</location>
    </subcellularLocation>
</comment>
<dbReference type="PANTHER" id="PTHR32078:SF1">
    <property type="entry name" value="NUCLEAR PROTEIN MDM1"/>
    <property type="match status" value="1"/>
</dbReference>
<evidence type="ECO:0000256" key="8">
    <source>
        <dbReference type="ARBA" id="ARBA00023242"/>
    </source>
</evidence>
<evidence type="ECO:0000256" key="10">
    <source>
        <dbReference type="SAM" id="MobiDB-lite"/>
    </source>
</evidence>
<dbReference type="GO" id="GO:0005874">
    <property type="term" value="C:microtubule"/>
    <property type="evidence" value="ECO:0007669"/>
    <property type="project" value="UniProtKB-KW"/>
</dbReference>
<proteinExistence type="inferred from homology"/>
<feature type="region of interest" description="Disordered" evidence="10">
    <location>
        <begin position="117"/>
        <end position="145"/>
    </location>
</feature>
<organism evidence="11 12">
    <name type="scientific">Lasius platythorax</name>
    <dbReference type="NCBI Taxonomy" id="488582"/>
    <lineage>
        <taxon>Eukaryota</taxon>
        <taxon>Metazoa</taxon>
        <taxon>Ecdysozoa</taxon>
        <taxon>Arthropoda</taxon>
        <taxon>Hexapoda</taxon>
        <taxon>Insecta</taxon>
        <taxon>Pterygota</taxon>
        <taxon>Neoptera</taxon>
        <taxon>Endopterygota</taxon>
        <taxon>Hymenoptera</taxon>
        <taxon>Apocrita</taxon>
        <taxon>Aculeata</taxon>
        <taxon>Formicoidea</taxon>
        <taxon>Formicidae</taxon>
        <taxon>Formicinae</taxon>
        <taxon>Lasius</taxon>
        <taxon>Lasius</taxon>
    </lineage>
</organism>
<dbReference type="PANTHER" id="PTHR32078">
    <property type="entry name" value="NUCLEAR PROTEIN MDM1"/>
    <property type="match status" value="1"/>
</dbReference>
<evidence type="ECO:0000256" key="6">
    <source>
        <dbReference type="ARBA" id="ARBA00022701"/>
    </source>
</evidence>
<feature type="compositionally biased region" description="Basic and acidic residues" evidence="10">
    <location>
        <begin position="131"/>
        <end position="145"/>
    </location>
</feature>
<dbReference type="InterPro" id="IPR029136">
    <property type="entry name" value="MDM1"/>
</dbReference>
<keyword evidence="12" id="KW-1185">Reference proteome</keyword>
<evidence type="ECO:0000256" key="5">
    <source>
        <dbReference type="ARBA" id="ARBA00022490"/>
    </source>
</evidence>
<dbReference type="GO" id="GO:0005814">
    <property type="term" value="C:centriole"/>
    <property type="evidence" value="ECO:0007669"/>
    <property type="project" value="UniProtKB-SubCell"/>
</dbReference>
<comment type="similarity">
    <text evidence="3">Belongs to the MDM1 family.</text>
</comment>
<accession>A0AAV2P7V4</accession>
<keyword evidence="7" id="KW-0206">Cytoskeleton</keyword>
<gene>
    <name evidence="11" type="ORF">LPLAT_LOCUS13652</name>
</gene>
<dbReference type="EMBL" id="OZ034831">
    <property type="protein sequence ID" value="CAL1688622.1"/>
    <property type="molecule type" value="Genomic_DNA"/>
</dbReference>
<keyword evidence="5" id="KW-0963">Cytoplasm</keyword>
<keyword evidence="6" id="KW-0493">Microtubule</keyword>
<comment type="function">
    <text evidence="9">Microtubule-binding protein that negatively regulates centriole duplication. Binds to and stabilizes microtubules.</text>
</comment>
<evidence type="ECO:0000256" key="2">
    <source>
        <dbReference type="ARBA" id="ARBA00004123"/>
    </source>
</evidence>
<evidence type="ECO:0000256" key="3">
    <source>
        <dbReference type="ARBA" id="ARBA00010494"/>
    </source>
</evidence>
<dbReference type="GO" id="GO:0005634">
    <property type="term" value="C:nucleus"/>
    <property type="evidence" value="ECO:0007669"/>
    <property type="project" value="UniProtKB-SubCell"/>
</dbReference>
<evidence type="ECO:0000256" key="1">
    <source>
        <dbReference type="ARBA" id="ARBA00004114"/>
    </source>
</evidence>
<keyword evidence="8" id="KW-0539">Nucleus</keyword>
<dbReference type="GO" id="GO:0046600">
    <property type="term" value="P:negative regulation of centriole replication"/>
    <property type="evidence" value="ECO:0007669"/>
    <property type="project" value="InterPro"/>
</dbReference>
<evidence type="ECO:0000313" key="11">
    <source>
        <dbReference type="EMBL" id="CAL1688622.1"/>
    </source>
</evidence>
<evidence type="ECO:0000256" key="7">
    <source>
        <dbReference type="ARBA" id="ARBA00023212"/>
    </source>
</evidence>
<dbReference type="Proteomes" id="UP001497644">
    <property type="component" value="Chromosome 8"/>
</dbReference>
<sequence length="145" mass="15589">MINFAGPTLEPPLPRRKKCPELAYKTHEFITAADGGGIDAIDSNVVADKEVTSTLPPSQLSKAISRISTEYRLQFAWPRKPQLMNGETQAPVLAAGFSAGTTCPPRKSLSMGALKQGMTTTGPAPVHKKRPGDFDHKRDGTCLLS</sequence>
<evidence type="ECO:0000313" key="12">
    <source>
        <dbReference type="Proteomes" id="UP001497644"/>
    </source>
</evidence>
<protein>
    <recommendedName>
        <fullName evidence="4">Nuclear protein MDM1</fullName>
    </recommendedName>
</protein>
<name>A0AAV2P7V4_9HYME</name>
<dbReference type="AlphaFoldDB" id="A0AAV2P7V4"/>
<dbReference type="GO" id="GO:0008017">
    <property type="term" value="F:microtubule binding"/>
    <property type="evidence" value="ECO:0007669"/>
    <property type="project" value="InterPro"/>
</dbReference>